<accession>A0A453AS11</accession>
<keyword evidence="2" id="KW-1185">Reference proteome</keyword>
<reference evidence="1" key="5">
    <citation type="journal article" date="2021" name="G3 (Bethesda)">
        <title>Aegilops tauschii genome assembly Aet v5.0 features greater sequence contiguity and improved annotation.</title>
        <authorList>
            <person name="Wang L."/>
            <person name="Zhu T."/>
            <person name="Rodriguez J.C."/>
            <person name="Deal K.R."/>
            <person name="Dubcovsky J."/>
            <person name="McGuire P.E."/>
            <person name="Lux T."/>
            <person name="Spannagl M."/>
            <person name="Mayer K.F.X."/>
            <person name="Baldrich P."/>
            <person name="Meyers B.C."/>
            <person name="Huo N."/>
            <person name="Gu Y.Q."/>
            <person name="Zhou H."/>
            <person name="Devos K.M."/>
            <person name="Bennetzen J.L."/>
            <person name="Unver T."/>
            <person name="Budak H."/>
            <person name="Gulick P.J."/>
            <person name="Galiba G."/>
            <person name="Kalapos B."/>
            <person name="Nelson D.R."/>
            <person name="Li P."/>
            <person name="You F.M."/>
            <person name="Luo M.C."/>
            <person name="Dvorak J."/>
        </authorList>
    </citation>
    <scope>NUCLEOTIDE SEQUENCE [LARGE SCALE GENOMIC DNA]</scope>
    <source>
        <strain evidence="1">cv. AL8/78</strain>
    </source>
</reference>
<reference evidence="2" key="2">
    <citation type="journal article" date="2017" name="Nat. Plants">
        <title>The Aegilops tauschii genome reveals multiple impacts of transposons.</title>
        <authorList>
            <person name="Zhao G."/>
            <person name="Zou C."/>
            <person name="Li K."/>
            <person name="Wang K."/>
            <person name="Li T."/>
            <person name="Gao L."/>
            <person name="Zhang X."/>
            <person name="Wang H."/>
            <person name="Yang Z."/>
            <person name="Liu X."/>
            <person name="Jiang W."/>
            <person name="Mao L."/>
            <person name="Kong X."/>
            <person name="Jiao Y."/>
            <person name="Jia J."/>
        </authorList>
    </citation>
    <scope>NUCLEOTIDE SEQUENCE [LARGE SCALE GENOMIC DNA]</scope>
    <source>
        <strain evidence="2">cv. AL8/78</strain>
    </source>
</reference>
<dbReference type="Pfam" id="PF09741">
    <property type="entry name" value="DUF2045"/>
    <property type="match status" value="1"/>
</dbReference>
<name>A0A453AS11_AEGTS</name>
<organism evidence="1 2">
    <name type="scientific">Aegilops tauschii subsp. strangulata</name>
    <name type="common">Goatgrass</name>
    <dbReference type="NCBI Taxonomy" id="200361"/>
    <lineage>
        <taxon>Eukaryota</taxon>
        <taxon>Viridiplantae</taxon>
        <taxon>Streptophyta</taxon>
        <taxon>Embryophyta</taxon>
        <taxon>Tracheophyta</taxon>
        <taxon>Spermatophyta</taxon>
        <taxon>Magnoliopsida</taxon>
        <taxon>Liliopsida</taxon>
        <taxon>Poales</taxon>
        <taxon>Poaceae</taxon>
        <taxon>BOP clade</taxon>
        <taxon>Pooideae</taxon>
        <taxon>Triticodae</taxon>
        <taxon>Triticeae</taxon>
        <taxon>Triticinae</taxon>
        <taxon>Aegilops</taxon>
    </lineage>
</organism>
<dbReference type="AlphaFoldDB" id="A0A453AS11"/>
<evidence type="ECO:0000313" key="2">
    <source>
        <dbReference type="Proteomes" id="UP000015105"/>
    </source>
</evidence>
<sequence>YNCNEHTVLENFICELHDDNLEKLINANSTEVDWERSFYLNLVAHTSYTVTVALCRSPMATGLKSS</sequence>
<dbReference type="EnsemblPlants" id="AET2Gv20243700.1">
    <property type="protein sequence ID" value="AET2Gv20243700.1"/>
    <property type="gene ID" value="AET2Gv20243700"/>
</dbReference>
<reference evidence="1" key="4">
    <citation type="submission" date="2019-03" db="UniProtKB">
        <authorList>
            <consortium name="EnsemblPlants"/>
        </authorList>
    </citation>
    <scope>IDENTIFICATION</scope>
</reference>
<reference evidence="1" key="3">
    <citation type="journal article" date="2017" name="Nature">
        <title>Genome sequence of the progenitor of the wheat D genome Aegilops tauschii.</title>
        <authorList>
            <person name="Luo M.C."/>
            <person name="Gu Y.Q."/>
            <person name="Puiu D."/>
            <person name="Wang H."/>
            <person name="Twardziok S.O."/>
            <person name="Deal K.R."/>
            <person name="Huo N."/>
            <person name="Zhu T."/>
            <person name="Wang L."/>
            <person name="Wang Y."/>
            <person name="McGuire P.E."/>
            <person name="Liu S."/>
            <person name="Long H."/>
            <person name="Ramasamy R.K."/>
            <person name="Rodriguez J.C."/>
            <person name="Van S.L."/>
            <person name="Yuan L."/>
            <person name="Wang Z."/>
            <person name="Xia Z."/>
            <person name="Xiao L."/>
            <person name="Anderson O.D."/>
            <person name="Ouyang S."/>
            <person name="Liang Y."/>
            <person name="Zimin A.V."/>
            <person name="Pertea G."/>
            <person name="Qi P."/>
            <person name="Bennetzen J.L."/>
            <person name="Dai X."/>
            <person name="Dawson M.W."/>
            <person name="Muller H.G."/>
            <person name="Kugler K."/>
            <person name="Rivarola-Duarte L."/>
            <person name="Spannagl M."/>
            <person name="Mayer K.F.X."/>
            <person name="Lu F.H."/>
            <person name="Bevan M.W."/>
            <person name="Leroy P."/>
            <person name="Li P."/>
            <person name="You F.M."/>
            <person name="Sun Q."/>
            <person name="Liu Z."/>
            <person name="Lyons E."/>
            <person name="Wicker T."/>
            <person name="Salzberg S.L."/>
            <person name="Devos K.M."/>
            <person name="Dvorak J."/>
        </authorList>
    </citation>
    <scope>NUCLEOTIDE SEQUENCE [LARGE SCALE GENOMIC DNA]</scope>
    <source>
        <strain evidence="1">cv. AL8/78</strain>
    </source>
</reference>
<evidence type="ECO:0000313" key="1">
    <source>
        <dbReference type="EnsemblPlants" id="AET2Gv20243700.1"/>
    </source>
</evidence>
<reference evidence="2" key="1">
    <citation type="journal article" date="2014" name="Science">
        <title>Ancient hybridizations among the ancestral genomes of bread wheat.</title>
        <authorList>
            <consortium name="International Wheat Genome Sequencing Consortium,"/>
            <person name="Marcussen T."/>
            <person name="Sandve S.R."/>
            <person name="Heier L."/>
            <person name="Spannagl M."/>
            <person name="Pfeifer M."/>
            <person name="Jakobsen K.S."/>
            <person name="Wulff B.B."/>
            <person name="Steuernagel B."/>
            <person name="Mayer K.F."/>
            <person name="Olsen O.A."/>
        </authorList>
    </citation>
    <scope>NUCLEOTIDE SEQUENCE [LARGE SCALE GENOMIC DNA]</scope>
    <source>
        <strain evidence="2">cv. AL8/78</strain>
    </source>
</reference>
<dbReference type="Proteomes" id="UP000015105">
    <property type="component" value="Chromosome 2D"/>
</dbReference>
<dbReference type="STRING" id="200361.A0A453AS11"/>
<dbReference type="Gramene" id="AET2Gv20243700.1">
    <property type="protein sequence ID" value="AET2Gv20243700.1"/>
    <property type="gene ID" value="AET2Gv20243700"/>
</dbReference>
<dbReference type="InterPro" id="IPR019141">
    <property type="entry name" value="DUF2045"/>
</dbReference>
<protein>
    <submittedName>
        <fullName evidence="1">Uncharacterized protein</fullName>
    </submittedName>
</protein>
<proteinExistence type="predicted"/>